<name>X6N3J3_RETFI</name>
<protein>
    <submittedName>
        <fullName evidence="3">Succinatesemialdehyde dehydrogenase</fullName>
    </submittedName>
</protein>
<dbReference type="SUPFAM" id="SSF53720">
    <property type="entry name" value="ALDH-like"/>
    <property type="match status" value="1"/>
</dbReference>
<feature type="domain" description="Aldehyde dehydrogenase" evidence="2">
    <location>
        <begin position="26"/>
        <end position="217"/>
    </location>
</feature>
<dbReference type="Gene3D" id="3.40.605.10">
    <property type="entry name" value="Aldehyde Dehydrogenase, Chain A, domain 1"/>
    <property type="match status" value="1"/>
</dbReference>
<dbReference type="PANTHER" id="PTHR43353:SF5">
    <property type="entry name" value="SUCCINATE-SEMIALDEHYDE DEHYDROGENASE, MITOCHONDRIAL"/>
    <property type="match status" value="1"/>
</dbReference>
<organism evidence="3 4">
    <name type="scientific">Reticulomyxa filosa</name>
    <dbReference type="NCBI Taxonomy" id="46433"/>
    <lineage>
        <taxon>Eukaryota</taxon>
        <taxon>Sar</taxon>
        <taxon>Rhizaria</taxon>
        <taxon>Retaria</taxon>
        <taxon>Foraminifera</taxon>
        <taxon>Monothalamids</taxon>
        <taxon>Reticulomyxidae</taxon>
        <taxon>Reticulomyxa</taxon>
    </lineage>
</organism>
<keyword evidence="1" id="KW-0560">Oxidoreductase</keyword>
<keyword evidence="4" id="KW-1185">Reference proteome</keyword>
<dbReference type="Proteomes" id="UP000023152">
    <property type="component" value="Unassembled WGS sequence"/>
</dbReference>
<comment type="caution">
    <text evidence="3">The sequence shown here is derived from an EMBL/GenBank/DDBJ whole genome shotgun (WGS) entry which is preliminary data.</text>
</comment>
<dbReference type="GO" id="GO:0016491">
    <property type="term" value="F:oxidoreductase activity"/>
    <property type="evidence" value="ECO:0007669"/>
    <property type="project" value="UniProtKB-KW"/>
</dbReference>
<dbReference type="InterPro" id="IPR050740">
    <property type="entry name" value="Aldehyde_DH_Superfamily"/>
</dbReference>
<accession>X6N3J3</accession>
<dbReference type="AlphaFoldDB" id="X6N3J3"/>
<dbReference type="EMBL" id="ASPP01012724">
    <property type="protein sequence ID" value="ETO20324.1"/>
    <property type="molecule type" value="Genomic_DNA"/>
</dbReference>
<gene>
    <name evidence="3" type="ORF">RFI_16894</name>
</gene>
<proteinExistence type="predicted"/>
<feature type="non-terminal residue" evidence="3">
    <location>
        <position position="224"/>
    </location>
</feature>
<reference evidence="3 4" key="1">
    <citation type="journal article" date="2013" name="Curr. Biol.">
        <title>The Genome of the Foraminiferan Reticulomyxa filosa.</title>
        <authorList>
            <person name="Glockner G."/>
            <person name="Hulsmann N."/>
            <person name="Schleicher M."/>
            <person name="Noegel A.A."/>
            <person name="Eichinger L."/>
            <person name="Gallinger C."/>
            <person name="Pawlowski J."/>
            <person name="Sierra R."/>
            <person name="Euteneuer U."/>
            <person name="Pillet L."/>
            <person name="Moustafa A."/>
            <person name="Platzer M."/>
            <person name="Groth M."/>
            <person name="Szafranski K."/>
            <person name="Schliwa M."/>
        </authorList>
    </citation>
    <scope>NUCLEOTIDE SEQUENCE [LARGE SCALE GENOMIC DNA]</scope>
</reference>
<sequence>MYTCKRLGYPRVALGFSPRFFSSQRSKGKTIVVDNPYTGAVHCEVPLSPLSESLKLLTSCSNAQKQYWNETQKSLESRQAMVKKYIKGLKELEKEFATEITESMGKPLRQSLGEVNTMLQRAEAVLEMSTSALADEVLVPMPNINRTIRKEPVGTVFVIAPWNYPLLCSINSIIPALLAGNSILFKMSSRTPRIADLFAKAAQKSDFPKNLITPIHCDHEVTTA</sequence>
<dbReference type="InterPro" id="IPR016161">
    <property type="entry name" value="Ald_DH/histidinol_DH"/>
</dbReference>
<evidence type="ECO:0000259" key="2">
    <source>
        <dbReference type="Pfam" id="PF00171"/>
    </source>
</evidence>
<evidence type="ECO:0000313" key="3">
    <source>
        <dbReference type="EMBL" id="ETO20324.1"/>
    </source>
</evidence>
<dbReference type="Pfam" id="PF00171">
    <property type="entry name" value="Aldedh"/>
    <property type="match status" value="1"/>
</dbReference>
<dbReference type="OrthoDB" id="310895at2759"/>
<dbReference type="InterPro" id="IPR016162">
    <property type="entry name" value="Ald_DH_N"/>
</dbReference>
<dbReference type="InterPro" id="IPR015590">
    <property type="entry name" value="Aldehyde_DH_dom"/>
</dbReference>
<dbReference type="PANTHER" id="PTHR43353">
    <property type="entry name" value="SUCCINATE-SEMIALDEHYDE DEHYDROGENASE, MITOCHONDRIAL"/>
    <property type="match status" value="1"/>
</dbReference>
<evidence type="ECO:0000313" key="4">
    <source>
        <dbReference type="Proteomes" id="UP000023152"/>
    </source>
</evidence>
<evidence type="ECO:0000256" key="1">
    <source>
        <dbReference type="ARBA" id="ARBA00023002"/>
    </source>
</evidence>